<dbReference type="EMBL" id="CP003989">
    <property type="protein sequence ID" value="AGA34877.1"/>
    <property type="molecule type" value="Genomic_DNA"/>
</dbReference>
<reference evidence="2" key="1">
    <citation type="submission" date="2015-12" db="EMBL/GenBank/DDBJ databases">
        <authorList>
            <person name="Tikhonova T.V."/>
            <person name="Pavlov A.R."/>
            <person name="Beletsky A.V."/>
            <person name="Mardanov A.V."/>
            <person name="Sorokin D.Y."/>
            <person name="Ravin N.V."/>
            <person name="Popov V.O."/>
        </authorList>
    </citation>
    <scope>NUCLEOTIDE SEQUENCE</scope>
    <source>
        <strain evidence="2">DSM 14787</strain>
    </source>
</reference>
<dbReference type="Proteomes" id="UP000010809">
    <property type="component" value="Chromosome"/>
</dbReference>
<sequence length="40" mass="4062">MCNGRGNGRGQAQNSGCVTAHLHPPWDSAVGGHPPVKPVA</sequence>
<evidence type="ECO:0000256" key="1">
    <source>
        <dbReference type="SAM" id="MobiDB-lite"/>
    </source>
</evidence>
<evidence type="ECO:0000313" key="3">
    <source>
        <dbReference type="Proteomes" id="UP000010809"/>
    </source>
</evidence>
<evidence type="ECO:0000313" key="2">
    <source>
        <dbReference type="EMBL" id="AGA34877.1"/>
    </source>
</evidence>
<proteinExistence type="predicted"/>
<feature type="region of interest" description="Disordered" evidence="1">
    <location>
        <begin position="1"/>
        <end position="40"/>
    </location>
</feature>
<protein>
    <submittedName>
        <fullName evidence="2">Uncharacterized protein</fullName>
    </submittedName>
</protein>
<dbReference type="PATRIC" id="fig|1255043.3.peg.3268"/>
<keyword evidence="3" id="KW-1185">Reference proteome</keyword>
<gene>
    <name evidence="2" type="ordered locus">TVNIR_3239</name>
</gene>
<dbReference type="AlphaFoldDB" id="L0E0W9"/>
<organism evidence="2 3">
    <name type="scientific">Thioalkalivibrio nitratireducens (strain DSM 14787 / UNIQEM 213 / ALEN2)</name>
    <dbReference type="NCBI Taxonomy" id="1255043"/>
    <lineage>
        <taxon>Bacteria</taxon>
        <taxon>Pseudomonadati</taxon>
        <taxon>Pseudomonadota</taxon>
        <taxon>Gammaproteobacteria</taxon>
        <taxon>Chromatiales</taxon>
        <taxon>Ectothiorhodospiraceae</taxon>
        <taxon>Thioalkalivibrio</taxon>
    </lineage>
</organism>
<dbReference type="KEGG" id="tni:TVNIR_3239"/>
<accession>L0E0W9</accession>
<name>L0E0W9_THIND</name>
<dbReference type="HOGENOM" id="CLU_3297914_0_0_6"/>